<accession>H6SMZ3</accession>
<dbReference type="PROSITE" id="PS00889">
    <property type="entry name" value="CNMP_BINDING_2"/>
    <property type="match status" value="1"/>
</dbReference>
<evidence type="ECO:0000256" key="1">
    <source>
        <dbReference type="SAM" id="MobiDB-lite"/>
    </source>
</evidence>
<reference evidence="3 4" key="1">
    <citation type="submission" date="2012-02" db="EMBL/GenBank/DDBJ databases">
        <title>Shotgun genome sequence of Phaeospirillum photometricum DSM 122.</title>
        <authorList>
            <person name="Duquesne K."/>
            <person name="Sturgis J."/>
        </authorList>
    </citation>
    <scope>NUCLEOTIDE SEQUENCE [LARGE SCALE GENOMIC DNA]</scope>
    <source>
        <strain evidence="4">DSM122</strain>
    </source>
</reference>
<dbReference type="InterPro" id="IPR014710">
    <property type="entry name" value="RmlC-like_jellyroll"/>
</dbReference>
<evidence type="ECO:0000313" key="4">
    <source>
        <dbReference type="Proteomes" id="UP000033220"/>
    </source>
</evidence>
<dbReference type="PROSITE" id="PS50042">
    <property type="entry name" value="CNMP_BINDING_3"/>
    <property type="match status" value="1"/>
</dbReference>
<dbReference type="PANTHER" id="PTHR23011">
    <property type="entry name" value="CYCLIC NUCLEOTIDE-BINDING DOMAIN CONTAINING PROTEIN"/>
    <property type="match status" value="1"/>
</dbReference>
<dbReference type="InterPro" id="IPR018488">
    <property type="entry name" value="cNMP-bd_CS"/>
</dbReference>
<dbReference type="eggNOG" id="COG0664">
    <property type="taxonomic scope" value="Bacteria"/>
</dbReference>
<evidence type="ECO:0000259" key="2">
    <source>
        <dbReference type="PROSITE" id="PS50042"/>
    </source>
</evidence>
<dbReference type="InterPro" id="IPR000595">
    <property type="entry name" value="cNMP-bd_dom"/>
</dbReference>
<sequence length="180" mass="19193">MQGTGQTRREAGGAGGGLPRPFLPEVRERREGFASGAVGGTLGPAFPGGIPAMTDFAVDTSLTLSLSPGALLFTEGEEGDCAYYVQRGLVEVSRRLGSAEVVITTEGEGGIVGEMALIDNMPRSATARAVEETLLIRIPKSEFARYLNSTDPLIRSLLERFVVIIRTITTENVRLILGIR</sequence>
<feature type="region of interest" description="Disordered" evidence="1">
    <location>
        <begin position="1"/>
        <end position="23"/>
    </location>
</feature>
<dbReference type="Proteomes" id="UP000033220">
    <property type="component" value="Chromosome DSM 122"/>
</dbReference>
<keyword evidence="4" id="KW-1185">Reference proteome</keyword>
<dbReference type="CDD" id="cd00038">
    <property type="entry name" value="CAP_ED"/>
    <property type="match status" value="1"/>
</dbReference>
<gene>
    <name evidence="3" type="ORF">RSPPHO_00243</name>
</gene>
<organism evidence="3 4">
    <name type="scientific">Pararhodospirillum photometricum DSM 122</name>
    <dbReference type="NCBI Taxonomy" id="1150469"/>
    <lineage>
        <taxon>Bacteria</taxon>
        <taxon>Pseudomonadati</taxon>
        <taxon>Pseudomonadota</taxon>
        <taxon>Alphaproteobacteria</taxon>
        <taxon>Rhodospirillales</taxon>
        <taxon>Rhodospirillaceae</taxon>
        <taxon>Pararhodospirillum</taxon>
    </lineage>
</organism>
<dbReference type="EMBL" id="HE663493">
    <property type="protein sequence ID" value="CCG06869.1"/>
    <property type="molecule type" value="Genomic_DNA"/>
</dbReference>
<dbReference type="InterPro" id="IPR018490">
    <property type="entry name" value="cNMP-bd_dom_sf"/>
</dbReference>
<evidence type="ECO:0000313" key="3">
    <source>
        <dbReference type="EMBL" id="CCG06869.1"/>
    </source>
</evidence>
<dbReference type="STRING" id="1150469.RSPPHO_00243"/>
<dbReference type="AlphaFoldDB" id="H6SMZ3"/>
<dbReference type="PANTHER" id="PTHR23011:SF28">
    <property type="entry name" value="CYCLIC NUCLEOTIDE-BINDING DOMAIN CONTAINING PROTEIN"/>
    <property type="match status" value="1"/>
</dbReference>
<dbReference type="Pfam" id="PF00027">
    <property type="entry name" value="cNMP_binding"/>
    <property type="match status" value="1"/>
</dbReference>
<dbReference type="Gene3D" id="2.60.120.10">
    <property type="entry name" value="Jelly Rolls"/>
    <property type="match status" value="1"/>
</dbReference>
<dbReference type="SUPFAM" id="SSF51206">
    <property type="entry name" value="cAMP-binding domain-like"/>
    <property type="match status" value="1"/>
</dbReference>
<name>H6SMZ3_PARPM</name>
<dbReference type="PATRIC" id="fig|1150469.3.peg.296"/>
<feature type="domain" description="Cyclic nucleotide-binding" evidence="2">
    <location>
        <begin position="58"/>
        <end position="164"/>
    </location>
</feature>
<proteinExistence type="predicted"/>
<dbReference type="PRINTS" id="PR00103">
    <property type="entry name" value="CAMPKINASE"/>
</dbReference>
<dbReference type="HOGENOM" id="CLU_1495103_0_0_5"/>
<dbReference type="SMART" id="SM00100">
    <property type="entry name" value="cNMP"/>
    <property type="match status" value="1"/>
</dbReference>
<dbReference type="KEGG" id="rpm:RSPPHO_00243"/>
<protein>
    <recommendedName>
        <fullName evidence="2">Cyclic nucleotide-binding domain-containing protein</fullName>
    </recommendedName>
</protein>